<organism evidence="6 7">
    <name type="scientific">Halorhodospira halophila (strain DSM 244 / SL1)</name>
    <name type="common">Ectothiorhodospira halophila (strain DSM 244 / SL1)</name>
    <dbReference type="NCBI Taxonomy" id="349124"/>
    <lineage>
        <taxon>Bacteria</taxon>
        <taxon>Pseudomonadati</taxon>
        <taxon>Pseudomonadota</taxon>
        <taxon>Gammaproteobacteria</taxon>
        <taxon>Chromatiales</taxon>
        <taxon>Ectothiorhodospiraceae</taxon>
        <taxon>Halorhodospira</taxon>
    </lineage>
</organism>
<dbReference type="EC" id="2.1.1.11" evidence="4"/>
<dbReference type="STRING" id="349124.Hhal_1633"/>
<dbReference type="InterPro" id="IPR010940">
    <property type="entry name" value="Mg_prot_MeTrfase_C"/>
</dbReference>
<name>A1WXI5_HALHL</name>
<keyword evidence="1 6" id="KW-0489">Methyltransferase</keyword>
<dbReference type="Pfam" id="PF03602">
    <property type="entry name" value="Cons_hypoth95"/>
    <property type="match status" value="1"/>
</dbReference>
<dbReference type="PROSITE" id="PS51556">
    <property type="entry name" value="SAM_MT_MG_PIX"/>
    <property type="match status" value="1"/>
</dbReference>
<keyword evidence="2 6" id="KW-0808">Transferase</keyword>
<reference evidence="7" key="1">
    <citation type="submission" date="2006-12" db="EMBL/GenBank/DDBJ databases">
        <title>Complete sequence of Halorhodospira halophila SL1.</title>
        <authorList>
            <consortium name="US DOE Joint Genome Institute"/>
            <person name="Copeland A."/>
            <person name="Lucas S."/>
            <person name="Lapidus A."/>
            <person name="Barry K."/>
            <person name="Detter J.C."/>
            <person name="Glavina del Rio T."/>
            <person name="Hammon N."/>
            <person name="Israni S."/>
            <person name="Dalin E."/>
            <person name="Tice H."/>
            <person name="Pitluck S."/>
            <person name="Saunders E."/>
            <person name="Brettin T."/>
            <person name="Bruce D."/>
            <person name="Han C."/>
            <person name="Tapia R."/>
            <person name="Schmutz J."/>
            <person name="Larimer F."/>
            <person name="Land M."/>
            <person name="Hauser L."/>
            <person name="Kyrpides N."/>
            <person name="Mikhailova N."/>
            <person name="Hoff W."/>
            <person name="Richardson P."/>
        </authorList>
    </citation>
    <scope>NUCLEOTIDE SEQUENCE [LARGE SCALE GENOMIC DNA]</scope>
    <source>
        <strain evidence="7">DSM 244 / SL1</strain>
    </source>
</reference>
<dbReference type="SUPFAM" id="SSF53335">
    <property type="entry name" value="S-adenosyl-L-methionine-dependent methyltransferases"/>
    <property type="match status" value="1"/>
</dbReference>
<dbReference type="HOGENOM" id="CLU_066342_1_0_6"/>
<dbReference type="GO" id="GO:0032259">
    <property type="term" value="P:methylation"/>
    <property type="evidence" value="ECO:0007669"/>
    <property type="project" value="UniProtKB-KW"/>
</dbReference>
<sequence>MPTESYQQRRSRVTTYFDRTATKAWERLTSDAPVSGVRATVRAGRGEMRQTLLDWLPADLTGERVLDAGCGPGELSVEAARRGAHVVGVDVSQNLIDIAHQRRPADLGTGELEYHVGDMLDPDWGEFDRVVSMDVLIHYPCADAVAALAGLAKRTRRQMVFTFAPRTPLLATMHAVGQLFPQGDRSPAIEPVAERRLRRAIGEDATLGSGWEIGRTRKIARGFYISQALELQRP</sequence>
<accession>A1WXI5</accession>
<gene>
    <name evidence="6" type="ordered locus">Hhal_1633</name>
</gene>
<dbReference type="GO" id="GO:0015995">
    <property type="term" value="P:chlorophyll biosynthetic process"/>
    <property type="evidence" value="ECO:0007669"/>
    <property type="project" value="UniProtKB-UniRule"/>
</dbReference>
<dbReference type="AlphaFoldDB" id="A1WXI5"/>
<dbReference type="NCBIfam" id="TIGR02021">
    <property type="entry name" value="BchM-ChlM"/>
    <property type="match status" value="1"/>
</dbReference>
<feature type="domain" description="Magnesium-protoporphyrin IX methyltransferase C-terminal" evidence="5">
    <location>
        <begin position="132"/>
        <end position="233"/>
    </location>
</feature>
<evidence type="ECO:0000313" key="7">
    <source>
        <dbReference type="Proteomes" id="UP000000647"/>
    </source>
</evidence>
<evidence type="ECO:0000313" key="6">
    <source>
        <dbReference type="EMBL" id="ABM62397.1"/>
    </source>
</evidence>
<evidence type="ECO:0000259" key="5">
    <source>
        <dbReference type="Pfam" id="PF07109"/>
    </source>
</evidence>
<dbReference type="GO" id="GO:0046406">
    <property type="term" value="F:magnesium protoporphyrin IX methyltransferase activity"/>
    <property type="evidence" value="ECO:0007669"/>
    <property type="project" value="UniProtKB-UniRule"/>
</dbReference>
<evidence type="ECO:0000256" key="4">
    <source>
        <dbReference type="NCBIfam" id="TIGR02021"/>
    </source>
</evidence>
<keyword evidence="7" id="KW-1185">Reference proteome</keyword>
<proteinExistence type="predicted"/>
<dbReference type="InterPro" id="IPR029063">
    <property type="entry name" value="SAM-dependent_MTases_sf"/>
</dbReference>
<dbReference type="RefSeq" id="WP_011814419.1">
    <property type="nucleotide sequence ID" value="NC_008789.1"/>
</dbReference>
<evidence type="ECO:0000256" key="3">
    <source>
        <dbReference type="ARBA" id="ARBA00022691"/>
    </source>
</evidence>
<dbReference type="PANTHER" id="PTHR43464">
    <property type="entry name" value="METHYLTRANSFERASE"/>
    <property type="match status" value="1"/>
</dbReference>
<reference evidence="6 7" key="2">
    <citation type="journal article" date="2013" name="Stand. Genomic Sci.">
        <title>Complete genome sequence of Halorhodospira halophila SL1.</title>
        <authorList>
            <person name="Challacombe J.F."/>
            <person name="Majid S."/>
            <person name="Deole R."/>
            <person name="Brettin T.S."/>
            <person name="Bruce D."/>
            <person name="Delano S.F."/>
            <person name="Detter J.C."/>
            <person name="Gleasner C.D."/>
            <person name="Han C.S."/>
            <person name="Misra M."/>
            <person name="Reitenga K.G."/>
            <person name="Mikhailova N."/>
            <person name="Woyke T."/>
            <person name="Pitluck S."/>
            <person name="Nolan M."/>
            <person name="Land M.L."/>
            <person name="Saunders E."/>
            <person name="Tapia R."/>
            <person name="Lapidus A."/>
            <person name="Ivanova N."/>
            <person name="Hoff W.D."/>
        </authorList>
    </citation>
    <scope>NUCLEOTIDE SEQUENCE [LARGE SCALE GENOMIC DNA]</scope>
    <source>
        <strain evidence="7">DSM 244 / SL1</strain>
    </source>
</reference>
<dbReference type="PANTHER" id="PTHR43464:SF19">
    <property type="entry name" value="UBIQUINONE BIOSYNTHESIS O-METHYLTRANSFERASE, MITOCHONDRIAL"/>
    <property type="match status" value="1"/>
</dbReference>
<dbReference type="InterPro" id="IPR010251">
    <property type="entry name" value="Mg_prot_MeTrfase"/>
</dbReference>
<dbReference type="eggNOG" id="COG2227">
    <property type="taxonomic scope" value="Bacteria"/>
</dbReference>
<dbReference type="Proteomes" id="UP000000647">
    <property type="component" value="Chromosome"/>
</dbReference>
<evidence type="ECO:0000256" key="1">
    <source>
        <dbReference type="ARBA" id="ARBA00022603"/>
    </source>
</evidence>
<dbReference type="CDD" id="cd02440">
    <property type="entry name" value="AdoMet_MTases"/>
    <property type="match status" value="1"/>
</dbReference>
<dbReference type="KEGG" id="hha:Hhal_1633"/>
<protein>
    <recommendedName>
        <fullName evidence="4">Magnesium protoporphyrin IX methyltransferase</fullName>
        <ecNumber evidence="4">2.1.1.11</ecNumber>
    </recommendedName>
</protein>
<keyword evidence="3" id="KW-0949">S-adenosyl-L-methionine</keyword>
<dbReference type="EMBL" id="CP000544">
    <property type="protein sequence ID" value="ABM62397.1"/>
    <property type="molecule type" value="Genomic_DNA"/>
</dbReference>
<dbReference type="Gene3D" id="3.40.50.150">
    <property type="entry name" value="Vaccinia Virus protein VP39"/>
    <property type="match status" value="1"/>
</dbReference>
<dbReference type="Pfam" id="PF07109">
    <property type="entry name" value="Mg-por_mtran_C"/>
    <property type="match status" value="1"/>
</dbReference>
<dbReference type="OrthoDB" id="9791837at2"/>
<evidence type="ECO:0000256" key="2">
    <source>
        <dbReference type="ARBA" id="ARBA00022679"/>
    </source>
</evidence>